<dbReference type="PANTHER" id="PTHR41930:SF1">
    <property type="entry name" value="DEPHOSPHO-COA KINASE"/>
    <property type="match status" value="1"/>
</dbReference>
<protein>
    <recommendedName>
        <fullName evidence="3">Dephospho-CoA kinase</fullName>
    </recommendedName>
</protein>
<evidence type="ECO:0000313" key="1">
    <source>
        <dbReference type="EMBL" id="PEN97784.1"/>
    </source>
</evidence>
<comment type="caution">
    <text evidence="1">The sequence shown here is derived from an EMBL/GenBank/DDBJ whole genome shotgun (WGS) entry which is preliminary data.</text>
</comment>
<organism evidence="1 2">
    <name type="scientific">Bacillus cereus</name>
    <dbReference type="NCBI Taxonomy" id="1396"/>
    <lineage>
        <taxon>Bacteria</taxon>
        <taxon>Bacillati</taxon>
        <taxon>Bacillota</taxon>
        <taxon>Bacilli</taxon>
        <taxon>Bacillales</taxon>
        <taxon>Bacillaceae</taxon>
        <taxon>Bacillus</taxon>
        <taxon>Bacillus cereus group</taxon>
    </lineage>
</organism>
<dbReference type="AlphaFoldDB" id="A0A9X6YMP8"/>
<name>A0A9X6YMP8_BACCE</name>
<evidence type="ECO:0000313" key="2">
    <source>
        <dbReference type="Proteomes" id="UP000220691"/>
    </source>
</evidence>
<dbReference type="RefSeq" id="WP_016084920.1">
    <property type="nucleotide sequence ID" value="NZ_NUAN01000071.1"/>
</dbReference>
<dbReference type="PANTHER" id="PTHR41930">
    <property type="entry name" value="UPF0200 PROTEIN MJ1399"/>
    <property type="match status" value="1"/>
</dbReference>
<evidence type="ECO:0008006" key="3">
    <source>
        <dbReference type="Google" id="ProtNLM"/>
    </source>
</evidence>
<accession>A0A9X6YMP8</accession>
<sequence length="174" mass="20187">MKLMICNYIAGAGKSTVADYLEQKHGFKQYALSDGVYKVAEEVFGMSVKDRPLLQDIGELMKQIDPAVWIKETLRRIEKDGHKKVLITDVRFLLEYSYLKYKGFDEFMLYCEPEVAIKRLEERDGEAHADNVVNNMIENQLRPLKDSMKLIDGTQDFEDVKKELDAYVRVLGRK</sequence>
<dbReference type="Gene3D" id="3.40.50.300">
    <property type="entry name" value="P-loop containing nucleotide triphosphate hydrolases"/>
    <property type="match status" value="1"/>
</dbReference>
<dbReference type="Pfam" id="PF13238">
    <property type="entry name" value="AAA_18"/>
    <property type="match status" value="1"/>
</dbReference>
<proteinExistence type="predicted"/>
<dbReference type="InterPro" id="IPR027417">
    <property type="entry name" value="P-loop_NTPase"/>
</dbReference>
<dbReference type="Proteomes" id="UP000220691">
    <property type="component" value="Unassembled WGS sequence"/>
</dbReference>
<gene>
    <name evidence="1" type="ORF">CN553_12090</name>
</gene>
<reference evidence="1 2" key="1">
    <citation type="submission" date="2017-09" db="EMBL/GenBank/DDBJ databases">
        <title>Large-scale bioinformatics analysis of Bacillus genomes uncovers conserved roles of natural products in bacterial physiology.</title>
        <authorList>
            <consortium name="Agbiome Team Llc"/>
            <person name="Bleich R.M."/>
            <person name="Kirk G.J."/>
            <person name="Santa Maria K.C."/>
            <person name="Allen S.E."/>
            <person name="Farag S."/>
            <person name="Shank E.A."/>
            <person name="Bowers A."/>
        </authorList>
    </citation>
    <scope>NUCLEOTIDE SEQUENCE [LARGE SCALE GENOMIC DNA]</scope>
    <source>
        <strain evidence="1 2">AFS027647</strain>
    </source>
</reference>
<dbReference type="EMBL" id="NUAN01000071">
    <property type="protein sequence ID" value="PEN97784.1"/>
    <property type="molecule type" value="Genomic_DNA"/>
</dbReference>
<dbReference type="SUPFAM" id="SSF52540">
    <property type="entry name" value="P-loop containing nucleoside triphosphate hydrolases"/>
    <property type="match status" value="1"/>
</dbReference>